<dbReference type="AlphaFoldDB" id="A0ABD3WKQ9"/>
<feature type="transmembrane region" description="Helical" evidence="1">
    <location>
        <begin position="76"/>
        <end position="100"/>
    </location>
</feature>
<accession>A0ABD3WKQ9</accession>
<keyword evidence="3" id="KW-1185">Reference proteome</keyword>
<comment type="caution">
    <text evidence="2">The sequence shown here is derived from an EMBL/GenBank/DDBJ whole genome shotgun (WGS) entry which is preliminary data.</text>
</comment>
<dbReference type="EMBL" id="JBJQND010000006">
    <property type="protein sequence ID" value="KAL3874551.1"/>
    <property type="molecule type" value="Genomic_DNA"/>
</dbReference>
<feature type="transmembrane region" description="Helical" evidence="1">
    <location>
        <begin position="164"/>
        <end position="189"/>
    </location>
</feature>
<reference evidence="2 3" key="1">
    <citation type="submission" date="2024-11" db="EMBL/GenBank/DDBJ databases">
        <title>Chromosome-level genome assembly of the freshwater bivalve Anodonta woodiana.</title>
        <authorList>
            <person name="Chen X."/>
        </authorList>
    </citation>
    <scope>NUCLEOTIDE SEQUENCE [LARGE SCALE GENOMIC DNA]</scope>
    <source>
        <strain evidence="2">MN2024</strain>
        <tissue evidence="2">Gills</tissue>
    </source>
</reference>
<keyword evidence="1" id="KW-1133">Transmembrane helix</keyword>
<dbReference type="Proteomes" id="UP001634394">
    <property type="component" value="Unassembled WGS sequence"/>
</dbReference>
<feature type="transmembrane region" description="Helical" evidence="1">
    <location>
        <begin position="251"/>
        <end position="267"/>
    </location>
</feature>
<protein>
    <submittedName>
        <fullName evidence="2">Uncharacterized protein</fullName>
    </submittedName>
</protein>
<sequence length="313" mass="34962">MAESAVDIAVIVLTAIGIVANVTALVSKLLKDFSNPKLWKYFLLVLDVSHIIIGVGLVLFWSYYKTGIRSICEASGFFLLLGVFESVCAFLIAGIILLCIQNPGKSEQLSNFHRNVFLFIFTPQILISITLSCLPNIPMEIFDKVSPYTVDCFPIRNKSDHGSAYGALIVCLWWVVLVAATICCFISALKLLKFNNRINSSQPNVWQSQLVNQGKTTQKIILFQETIWICALLLTTIVVYADNTILKPETWIVMTTFSILTIANGAFSNFGNIMWGTCCCRSSQAVEEPRRKLKKLELIRIEVGIPIIKRKAI</sequence>
<keyword evidence="1" id="KW-0472">Membrane</keyword>
<evidence type="ECO:0000256" key="1">
    <source>
        <dbReference type="SAM" id="Phobius"/>
    </source>
</evidence>
<gene>
    <name evidence="2" type="ORF">ACJMK2_037542</name>
</gene>
<feature type="transmembrane region" description="Helical" evidence="1">
    <location>
        <begin position="116"/>
        <end position="137"/>
    </location>
</feature>
<feature type="transmembrane region" description="Helical" evidence="1">
    <location>
        <begin position="38"/>
        <end position="64"/>
    </location>
</feature>
<organism evidence="2 3">
    <name type="scientific">Sinanodonta woodiana</name>
    <name type="common">Chinese pond mussel</name>
    <name type="synonym">Anodonta woodiana</name>
    <dbReference type="NCBI Taxonomy" id="1069815"/>
    <lineage>
        <taxon>Eukaryota</taxon>
        <taxon>Metazoa</taxon>
        <taxon>Spiralia</taxon>
        <taxon>Lophotrochozoa</taxon>
        <taxon>Mollusca</taxon>
        <taxon>Bivalvia</taxon>
        <taxon>Autobranchia</taxon>
        <taxon>Heteroconchia</taxon>
        <taxon>Palaeoheterodonta</taxon>
        <taxon>Unionida</taxon>
        <taxon>Unionoidea</taxon>
        <taxon>Unionidae</taxon>
        <taxon>Unioninae</taxon>
        <taxon>Sinanodonta</taxon>
    </lineage>
</organism>
<feature type="transmembrane region" description="Helical" evidence="1">
    <location>
        <begin position="220"/>
        <end position="239"/>
    </location>
</feature>
<proteinExistence type="predicted"/>
<feature type="transmembrane region" description="Helical" evidence="1">
    <location>
        <begin position="6"/>
        <end position="26"/>
    </location>
</feature>
<name>A0ABD3WKQ9_SINWO</name>
<evidence type="ECO:0000313" key="2">
    <source>
        <dbReference type="EMBL" id="KAL3874551.1"/>
    </source>
</evidence>
<keyword evidence="1" id="KW-0812">Transmembrane</keyword>
<evidence type="ECO:0000313" key="3">
    <source>
        <dbReference type="Proteomes" id="UP001634394"/>
    </source>
</evidence>